<keyword evidence="1" id="KW-0472">Membrane</keyword>
<accession>A0A2C6M801</accession>
<keyword evidence="1" id="KW-0812">Transmembrane</keyword>
<dbReference type="AlphaFoldDB" id="A0A2C6M801"/>
<sequence>MDLWLFTLFAAMIGLATALWFMLISRLDKRE</sequence>
<reference evidence="2 3" key="1">
    <citation type="submission" date="2013-09" db="EMBL/GenBank/DDBJ databases">
        <title>Biodegradation of hydrocarbons in the deep terrestrial subsurface : characterization of a microbial consortium composed of two Desulfotomaculum species originating from a deep geological formation.</title>
        <authorList>
            <person name="Aullo T."/>
            <person name="Berlendis S."/>
            <person name="Lascourreges J.-F."/>
            <person name="Dessort D."/>
            <person name="Saint-Laurent S."/>
            <person name="Schraauwers B."/>
            <person name="Mas J."/>
            <person name="Magot M."/>
            <person name="Ranchou-Peyruse A."/>
        </authorList>
    </citation>
    <scope>NUCLEOTIDE SEQUENCE [LARGE SCALE GENOMIC DNA]</scope>
    <source>
        <strain evidence="2 3">Bs107</strain>
    </source>
</reference>
<name>A0A2C6M801_9FIRM</name>
<dbReference type="EMBL" id="AWQQ01000054">
    <property type="protein sequence ID" value="PHJ38377.1"/>
    <property type="molecule type" value="Genomic_DNA"/>
</dbReference>
<comment type="caution">
    <text evidence="2">The sequence shown here is derived from an EMBL/GenBank/DDBJ whole genome shotgun (WGS) entry which is preliminary data.</text>
</comment>
<keyword evidence="1" id="KW-1133">Transmembrane helix</keyword>
<evidence type="ECO:0000256" key="1">
    <source>
        <dbReference type="SAM" id="Phobius"/>
    </source>
</evidence>
<dbReference type="Proteomes" id="UP000222564">
    <property type="component" value="Unassembled WGS sequence"/>
</dbReference>
<evidence type="ECO:0000313" key="2">
    <source>
        <dbReference type="EMBL" id="PHJ38377.1"/>
    </source>
</evidence>
<keyword evidence="3" id="KW-1185">Reference proteome</keyword>
<gene>
    <name evidence="2" type="ORF">P378_11130</name>
</gene>
<organism evidence="2 3">
    <name type="scientific">Desulforamulus profundi</name>
    <dbReference type="NCBI Taxonomy" id="1383067"/>
    <lineage>
        <taxon>Bacteria</taxon>
        <taxon>Bacillati</taxon>
        <taxon>Bacillota</taxon>
        <taxon>Clostridia</taxon>
        <taxon>Eubacteriales</taxon>
        <taxon>Peptococcaceae</taxon>
        <taxon>Desulforamulus</taxon>
    </lineage>
</organism>
<proteinExistence type="predicted"/>
<evidence type="ECO:0000313" key="3">
    <source>
        <dbReference type="Proteomes" id="UP000222564"/>
    </source>
</evidence>
<protein>
    <submittedName>
        <fullName evidence="2">Uncharacterized protein</fullName>
    </submittedName>
</protein>
<feature type="transmembrane region" description="Helical" evidence="1">
    <location>
        <begin position="6"/>
        <end position="24"/>
    </location>
</feature>